<comment type="caution">
    <text evidence="2">The sequence shown here is derived from an EMBL/GenBank/DDBJ whole genome shotgun (WGS) entry which is preliminary data.</text>
</comment>
<dbReference type="EMBL" id="JRXF01000004">
    <property type="protein sequence ID" value="KOC94690.1"/>
    <property type="molecule type" value="Genomic_DNA"/>
</dbReference>
<name>A0A0L7TH77_9GAMM</name>
<organism evidence="2 3">
    <name type="scientific">Winslowiella iniecta</name>
    <dbReference type="NCBI Taxonomy" id="1560201"/>
    <lineage>
        <taxon>Bacteria</taxon>
        <taxon>Pseudomonadati</taxon>
        <taxon>Pseudomonadota</taxon>
        <taxon>Gammaproteobacteria</taxon>
        <taxon>Enterobacterales</taxon>
        <taxon>Erwiniaceae</taxon>
        <taxon>Winslowiella</taxon>
    </lineage>
</organism>
<evidence type="ECO:0000313" key="1">
    <source>
        <dbReference type="EMBL" id="KOC91401.1"/>
    </source>
</evidence>
<gene>
    <name evidence="1" type="ORF">NG42_05230</name>
    <name evidence="2" type="ORF">NG43_03615</name>
</gene>
<dbReference type="EMBL" id="JRXE01000006">
    <property type="protein sequence ID" value="KOC91401.1"/>
    <property type="molecule type" value="Genomic_DNA"/>
</dbReference>
<accession>A0A0L7TH77</accession>
<evidence type="ECO:0000313" key="4">
    <source>
        <dbReference type="Proteomes" id="UP000037088"/>
    </source>
</evidence>
<protein>
    <submittedName>
        <fullName evidence="2">Uncharacterized protein</fullName>
    </submittedName>
</protein>
<reference evidence="3 4" key="1">
    <citation type="journal article" date="2015" name="Int. J. Syst. Evol. Microbiol.">
        <title>Erwinia iniecta sp. nov., isolated from Russian wheat aphids (Diuraphis noxia).</title>
        <authorList>
            <person name="Campillo T."/>
            <person name="Luna E."/>
            <person name="Portier P."/>
            <person name="Fischer-Le Saux M."/>
            <person name="Lapitan N."/>
            <person name="Tisserat N.A."/>
            <person name="Leach J.E."/>
        </authorList>
    </citation>
    <scope>NUCLEOTIDE SEQUENCE [LARGE SCALE GENOMIC DNA]</scope>
    <source>
        <strain evidence="1 4">B120</strain>
        <strain evidence="2 3">B149</strain>
    </source>
</reference>
<evidence type="ECO:0000313" key="3">
    <source>
        <dbReference type="Proteomes" id="UP000036851"/>
    </source>
</evidence>
<sequence length="108" mass="12069">MLLTCLIVSFSVSAKQADCHSWPMNIAEGWLKNENIVDITQLDRSKTEMKLLAAQKKAGGITTDIWHFIFHDKSGKAYEVITQSDANLEECSASEVNIFLVARSTINH</sequence>
<evidence type="ECO:0000313" key="2">
    <source>
        <dbReference type="EMBL" id="KOC94690.1"/>
    </source>
</evidence>
<dbReference type="PATRIC" id="fig|1560201.3.peg.1121"/>
<dbReference type="Proteomes" id="UP000036851">
    <property type="component" value="Unassembled WGS sequence"/>
</dbReference>
<keyword evidence="4" id="KW-1185">Reference proteome</keyword>
<dbReference type="Proteomes" id="UP000037088">
    <property type="component" value="Unassembled WGS sequence"/>
</dbReference>
<proteinExistence type="predicted"/>
<dbReference type="AlphaFoldDB" id="A0A0L7TH77"/>